<dbReference type="InterPro" id="IPR001638">
    <property type="entry name" value="Solute-binding_3/MltF_N"/>
</dbReference>
<keyword evidence="7" id="KW-0456">Lyase</keyword>
<dbReference type="InterPro" id="IPR023346">
    <property type="entry name" value="Lysozyme-like_dom_sf"/>
</dbReference>
<dbReference type="NCBIfam" id="NF008112">
    <property type="entry name" value="PRK10859.1"/>
    <property type="match status" value="1"/>
</dbReference>
<dbReference type="EC" id="4.2.2.-" evidence="7"/>
<evidence type="ECO:0000259" key="6">
    <source>
        <dbReference type="SMART" id="SM00062"/>
    </source>
</evidence>
<comment type="caution">
    <text evidence="7">The sequence shown here is derived from an EMBL/GenBank/DDBJ whole genome shotgun (WGS) entry which is preliminary data.</text>
</comment>
<evidence type="ECO:0000256" key="5">
    <source>
        <dbReference type="ARBA" id="ARBA00023237"/>
    </source>
</evidence>
<accession>A0ABU1G1C5</accession>
<dbReference type="Pfam" id="PF00497">
    <property type="entry name" value="SBP_bac_3"/>
    <property type="match status" value="1"/>
</dbReference>
<dbReference type="CDD" id="cd01009">
    <property type="entry name" value="PBP2_YfhD_N"/>
    <property type="match status" value="1"/>
</dbReference>
<evidence type="ECO:0000313" key="8">
    <source>
        <dbReference type="Proteomes" id="UP001264519"/>
    </source>
</evidence>
<comment type="subcellular location">
    <subcellularLocation>
        <location evidence="1">Cell outer membrane</location>
        <topology evidence="1">Peripheral membrane protein</topology>
    </subcellularLocation>
</comment>
<organism evidence="7 8">
    <name type="scientific">Halomonas koreensis</name>
    <dbReference type="NCBI Taxonomy" id="245385"/>
    <lineage>
        <taxon>Bacteria</taxon>
        <taxon>Pseudomonadati</taxon>
        <taxon>Pseudomonadota</taxon>
        <taxon>Gammaproteobacteria</taxon>
        <taxon>Oceanospirillales</taxon>
        <taxon>Halomonadaceae</taxon>
        <taxon>Halomonas</taxon>
    </lineage>
</organism>
<keyword evidence="8" id="KW-1185">Reference proteome</keyword>
<comment type="similarity">
    <text evidence="3">Belongs to the bacterial solute-binding protein 3 family.</text>
</comment>
<evidence type="ECO:0000256" key="2">
    <source>
        <dbReference type="ARBA" id="ARBA00007734"/>
    </source>
</evidence>
<dbReference type="GO" id="GO:0016829">
    <property type="term" value="F:lyase activity"/>
    <property type="evidence" value="ECO:0007669"/>
    <property type="project" value="UniProtKB-KW"/>
</dbReference>
<sequence>MRLRLQPPLKRLSGLALVVLLGLAAWFGGAGPRLAPPGESGVLEVATRNAATTYYLDRHRTPAGPEHDLVERFAEANGWRVEWSLHDTTAEVLAALDAGEVHLAAAGLTHLPERDERFARGPAHTEIVEQLVCHRDARPLPRRLDALAGREIRVTARSSYATRLKALVNRHSGVRFREDPRSTESLLRAVAERDIDCTVADANIVRMARRHFPHLEVALNLTGRESLGWYLADDQPALAEAARDWMAGDAGRAARQDVQARYYDYLGEFDFVDLRALNQRIEKRLPRFLDLFVAAERRTGIPADLLAALAYQESHWDPQAVSPTGVRGIMMLTRNTAKSLGVTDRLDPAAAIEGGARYLADRRQRLPEAIPEPDRTFLALASYNIGRGHVLDAQQLARELGKDPHSWADMKEVLPLKADRRYYPRTRYGYARGYEPVHYVERIRNYRDVIRHALEASPALEADTAQARADGGPASG</sequence>
<dbReference type="Pfam" id="PF01464">
    <property type="entry name" value="SLT"/>
    <property type="match status" value="1"/>
</dbReference>
<protein>
    <submittedName>
        <fullName evidence="7">Membrane-bound lytic murein transglycosylase MltF</fullName>
        <ecNumber evidence="7">4.2.2.-</ecNumber>
    </submittedName>
</protein>
<name>A0ABU1G1C5_9GAMM</name>
<dbReference type="EMBL" id="JARWAK010000005">
    <property type="protein sequence ID" value="MDR5866706.1"/>
    <property type="molecule type" value="Genomic_DNA"/>
</dbReference>
<evidence type="ECO:0000256" key="1">
    <source>
        <dbReference type="ARBA" id="ARBA00004339"/>
    </source>
</evidence>
<dbReference type="SUPFAM" id="SSF53955">
    <property type="entry name" value="Lysozyme-like"/>
    <property type="match status" value="1"/>
</dbReference>
<dbReference type="PANTHER" id="PTHR35936:SF32">
    <property type="entry name" value="MEMBRANE-BOUND LYTIC MUREIN TRANSGLYCOSYLASE F"/>
    <property type="match status" value="1"/>
</dbReference>
<comment type="similarity">
    <text evidence="2">Belongs to the transglycosylase Slt family.</text>
</comment>
<dbReference type="CDD" id="cd13403">
    <property type="entry name" value="MLTF-like"/>
    <property type="match status" value="1"/>
</dbReference>
<keyword evidence="5" id="KW-0998">Cell outer membrane</keyword>
<dbReference type="RefSeq" id="WP_309652302.1">
    <property type="nucleotide sequence ID" value="NZ_JARWAK010000005.1"/>
</dbReference>
<evidence type="ECO:0000256" key="4">
    <source>
        <dbReference type="ARBA" id="ARBA00022729"/>
    </source>
</evidence>
<dbReference type="Proteomes" id="UP001264519">
    <property type="component" value="Unassembled WGS sequence"/>
</dbReference>
<dbReference type="InterPro" id="IPR000189">
    <property type="entry name" value="Transglyc_AS"/>
</dbReference>
<evidence type="ECO:0000313" key="7">
    <source>
        <dbReference type="EMBL" id="MDR5866706.1"/>
    </source>
</evidence>
<dbReference type="PROSITE" id="PS00922">
    <property type="entry name" value="TRANSGLYCOSYLASE"/>
    <property type="match status" value="1"/>
</dbReference>
<proteinExistence type="inferred from homology"/>
<dbReference type="PANTHER" id="PTHR35936">
    <property type="entry name" value="MEMBRANE-BOUND LYTIC MUREIN TRANSGLYCOSYLASE F"/>
    <property type="match status" value="1"/>
</dbReference>
<gene>
    <name evidence="7" type="primary">mltF</name>
    <name evidence="7" type="ORF">QC818_07925</name>
</gene>
<reference evidence="7 8" key="1">
    <citation type="submission" date="2023-04" db="EMBL/GenBank/DDBJ databases">
        <title>A long-awaited taxogenomic arrangement of the family Halomonadaceae.</title>
        <authorList>
            <person name="De La Haba R."/>
            <person name="Chuvochina M."/>
            <person name="Wittouck S."/>
            <person name="Arahal D.R."/>
            <person name="Sanchez-Porro C."/>
            <person name="Hugenholtz P."/>
            <person name="Ventosa A."/>
        </authorList>
    </citation>
    <scope>NUCLEOTIDE SEQUENCE [LARGE SCALE GENOMIC DNA]</scope>
    <source>
        <strain evidence="7 8">DSM 23530</strain>
    </source>
</reference>
<evidence type="ECO:0000256" key="3">
    <source>
        <dbReference type="ARBA" id="ARBA00010333"/>
    </source>
</evidence>
<keyword evidence="4" id="KW-0732">Signal</keyword>
<dbReference type="SUPFAM" id="SSF53850">
    <property type="entry name" value="Periplasmic binding protein-like II"/>
    <property type="match status" value="1"/>
</dbReference>
<feature type="domain" description="Solute-binding protein family 3/N-terminal" evidence="6">
    <location>
        <begin position="42"/>
        <end position="269"/>
    </location>
</feature>
<dbReference type="SMART" id="SM00062">
    <property type="entry name" value="PBPb"/>
    <property type="match status" value="1"/>
</dbReference>
<dbReference type="Gene3D" id="3.40.190.10">
    <property type="entry name" value="Periplasmic binding protein-like II"/>
    <property type="match status" value="2"/>
</dbReference>
<keyword evidence="5" id="KW-0472">Membrane</keyword>
<dbReference type="Gene3D" id="1.10.530.10">
    <property type="match status" value="1"/>
</dbReference>
<dbReference type="InterPro" id="IPR008258">
    <property type="entry name" value="Transglycosylase_SLT_dom_1"/>
</dbReference>